<dbReference type="Proteomes" id="UP000001064">
    <property type="component" value="Unassembled WGS sequence"/>
</dbReference>
<dbReference type="AlphaFoldDB" id="F0ZY90"/>
<dbReference type="GeneID" id="10508108"/>
<dbReference type="eggNOG" id="KOG0229">
    <property type="taxonomic scope" value="Eukaryota"/>
</dbReference>
<evidence type="ECO:0000256" key="1">
    <source>
        <dbReference type="PROSITE-ProRule" id="PRU00781"/>
    </source>
</evidence>
<dbReference type="InParanoid" id="F0ZY90"/>
<dbReference type="InterPro" id="IPR002498">
    <property type="entry name" value="PInositol-4-P-4/5-kinase_core"/>
</dbReference>
<dbReference type="VEuPathDB" id="AmoebaDB:DICPUDRAFT_82999"/>
<dbReference type="KEGG" id="dpp:DICPUDRAFT_82999"/>
<dbReference type="GO" id="GO:0016308">
    <property type="term" value="F:1-phosphatidylinositol-4-phosphate 5-kinase activity"/>
    <property type="evidence" value="ECO:0000318"/>
    <property type="project" value="GO_Central"/>
</dbReference>
<dbReference type="EMBL" id="GL871278">
    <property type="protein sequence ID" value="EGC31083.1"/>
    <property type="molecule type" value="Genomic_DNA"/>
</dbReference>
<dbReference type="PROSITE" id="PS51455">
    <property type="entry name" value="PIPK"/>
    <property type="match status" value="1"/>
</dbReference>
<keyword evidence="4" id="KW-1185">Reference proteome</keyword>
<protein>
    <recommendedName>
        <fullName evidence="2">PIPK domain-containing protein</fullName>
    </recommendedName>
</protein>
<keyword evidence="1" id="KW-0067">ATP-binding</keyword>
<evidence type="ECO:0000313" key="3">
    <source>
        <dbReference type="EMBL" id="EGC31083.1"/>
    </source>
</evidence>
<keyword evidence="1" id="KW-0418">Kinase</keyword>
<name>F0ZY90_DICPU</name>
<dbReference type="RefSeq" id="XP_003292384.1">
    <property type="nucleotide sequence ID" value="XM_003292336.1"/>
</dbReference>
<dbReference type="CDD" id="cd00139">
    <property type="entry name" value="PIPKc"/>
    <property type="match status" value="1"/>
</dbReference>
<dbReference type="GO" id="GO:0005886">
    <property type="term" value="C:plasma membrane"/>
    <property type="evidence" value="ECO:0000318"/>
    <property type="project" value="GO_Central"/>
</dbReference>
<dbReference type="STRING" id="5786.F0ZY90"/>
<dbReference type="PANTHER" id="PTHR23086:SF142">
    <property type="entry name" value="PHOSPHATIDYLINOSITOL PHOSPHATE KINASE DDB_G0267588-RELATED"/>
    <property type="match status" value="1"/>
</dbReference>
<dbReference type="Pfam" id="PF01504">
    <property type="entry name" value="PIP5K"/>
    <property type="match status" value="1"/>
</dbReference>
<reference evidence="4" key="1">
    <citation type="journal article" date="2011" name="Genome Biol.">
        <title>Comparative genomics of the social amoebae Dictyostelium discoideum and Dictyostelium purpureum.</title>
        <authorList>
            <consortium name="US DOE Joint Genome Institute (JGI-PGF)"/>
            <person name="Sucgang R."/>
            <person name="Kuo A."/>
            <person name="Tian X."/>
            <person name="Salerno W."/>
            <person name="Parikh A."/>
            <person name="Feasley C.L."/>
            <person name="Dalin E."/>
            <person name="Tu H."/>
            <person name="Huang E."/>
            <person name="Barry K."/>
            <person name="Lindquist E."/>
            <person name="Shapiro H."/>
            <person name="Bruce D."/>
            <person name="Schmutz J."/>
            <person name="Salamov A."/>
            <person name="Fey P."/>
            <person name="Gaudet P."/>
            <person name="Anjard C."/>
            <person name="Babu M.M."/>
            <person name="Basu S."/>
            <person name="Bushmanova Y."/>
            <person name="van der Wel H."/>
            <person name="Katoh-Kurasawa M."/>
            <person name="Dinh C."/>
            <person name="Coutinho P.M."/>
            <person name="Saito T."/>
            <person name="Elias M."/>
            <person name="Schaap P."/>
            <person name="Kay R.R."/>
            <person name="Henrissat B."/>
            <person name="Eichinger L."/>
            <person name="Rivero F."/>
            <person name="Putnam N.H."/>
            <person name="West C.M."/>
            <person name="Loomis W.F."/>
            <person name="Chisholm R.L."/>
            <person name="Shaulsky G."/>
            <person name="Strassmann J.E."/>
            <person name="Queller D.C."/>
            <person name="Kuspa A."/>
            <person name="Grigoriev I.V."/>
        </authorList>
    </citation>
    <scope>NUCLEOTIDE SEQUENCE [LARGE SCALE GENOMIC DNA]</scope>
    <source>
        <strain evidence="4">QSDP1</strain>
    </source>
</reference>
<keyword evidence="1" id="KW-0547">Nucleotide-binding</keyword>
<dbReference type="InterPro" id="IPR027483">
    <property type="entry name" value="PInositol-4-P-4/5-kinase_C_sf"/>
</dbReference>
<dbReference type="GO" id="GO:0046854">
    <property type="term" value="P:phosphatidylinositol phosphate biosynthetic process"/>
    <property type="evidence" value="ECO:0000318"/>
    <property type="project" value="GO_Central"/>
</dbReference>
<dbReference type="GO" id="GO:0005524">
    <property type="term" value="F:ATP binding"/>
    <property type="evidence" value="ECO:0007669"/>
    <property type="project" value="UniProtKB-UniRule"/>
</dbReference>
<dbReference type="PANTHER" id="PTHR23086">
    <property type="entry name" value="PHOSPHATIDYLINOSITOL-4-PHOSPHATE 5-KINASE"/>
    <property type="match status" value="1"/>
</dbReference>
<evidence type="ECO:0000259" key="2">
    <source>
        <dbReference type="PROSITE" id="PS51455"/>
    </source>
</evidence>
<dbReference type="Gene3D" id="3.30.810.10">
    <property type="entry name" value="2-Layer Sandwich"/>
    <property type="match status" value="1"/>
</dbReference>
<keyword evidence="1" id="KW-0808">Transferase</keyword>
<proteinExistence type="predicted"/>
<dbReference type="Gene3D" id="3.30.800.10">
    <property type="entry name" value="Phosphatidylinositol Phosphate Kinase II Beta"/>
    <property type="match status" value="1"/>
</dbReference>
<dbReference type="InterPro" id="IPR027484">
    <property type="entry name" value="PInositol-4-P-5-kinase_N"/>
</dbReference>
<dbReference type="SMART" id="SM00330">
    <property type="entry name" value="PIPKc"/>
    <property type="match status" value="1"/>
</dbReference>
<gene>
    <name evidence="3" type="ORF">DICPUDRAFT_82999</name>
</gene>
<dbReference type="InterPro" id="IPR023610">
    <property type="entry name" value="PInositol-4/5-P-5/4-kinase"/>
</dbReference>
<organism evidence="3 4">
    <name type="scientific">Dictyostelium purpureum</name>
    <name type="common">Slime mold</name>
    <dbReference type="NCBI Taxonomy" id="5786"/>
    <lineage>
        <taxon>Eukaryota</taxon>
        <taxon>Amoebozoa</taxon>
        <taxon>Evosea</taxon>
        <taxon>Eumycetozoa</taxon>
        <taxon>Dictyostelia</taxon>
        <taxon>Dictyosteliales</taxon>
        <taxon>Dictyosteliaceae</taxon>
        <taxon>Dictyostelium</taxon>
    </lineage>
</organism>
<evidence type="ECO:0000313" key="4">
    <source>
        <dbReference type="Proteomes" id="UP000001064"/>
    </source>
</evidence>
<dbReference type="SUPFAM" id="SSF56104">
    <property type="entry name" value="SAICAR synthase-like"/>
    <property type="match status" value="1"/>
</dbReference>
<sequence>MNKDIELLQVIGENVDRNHPSWNLIFDIQHGLRNSITIDGDSNNSTKPTNPNEIKMFYSTGKAQFFKHPVDDNFKDQLSFKFKIYQPNAFKYLRKLFNISIEEFKSSFCSQENPLRELSSPGKSGSFFYFSNNMKYIIKTISKDESKLLRKILPQYIQHIEDNPLTLLPRFYGMFRVEGVHHSNKIRFIIIDNLFPANKKISLRFDLKGSHQDRETKNKPNNLDNITYKDIDFLNDNLKIKIENQDTKNQFINQIKKDSKFLKSLNIMDYSLLVGIHYCNNNSIEEPIIESGSSNSGSTDQIKLSEIKSKILINSSLLQLSSSQSSSISTSIENNFVEKEIIYYIGIIDILVLYNFKKKFAHFYKTIKYGTKSEISTIAPQKYYKRFKRFIIGLIE</sequence>
<dbReference type="OrthoDB" id="20783at2759"/>
<feature type="domain" description="PIPK" evidence="2">
    <location>
        <begin position="18"/>
        <end position="395"/>
    </location>
</feature>
<dbReference type="OMA" id="DYSPMCY"/>
<accession>F0ZY90</accession>